<keyword evidence="3" id="KW-0804">Transcription</keyword>
<name>A0A6I4TXI3_9SPHN</name>
<dbReference type="InterPro" id="IPR000524">
    <property type="entry name" value="Tscrpt_reg_HTH_GntR"/>
</dbReference>
<dbReference type="GO" id="GO:0003677">
    <property type="term" value="F:DNA binding"/>
    <property type="evidence" value="ECO:0007669"/>
    <property type="project" value="UniProtKB-KW"/>
</dbReference>
<keyword evidence="2" id="KW-0238">DNA-binding</keyword>
<proteinExistence type="predicted"/>
<evidence type="ECO:0000259" key="4">
    <source>
        <dbReference type="PROSITE" id="PS50949"/>
    </source>
</evidence>
<feature type="domain" description="HTH gntR-type" evidence="4">
    <location>
        <begin position="10"/>
        <end position="78"/>
    </location>
</feature>
<dbReference type="Pfam" id="PF00392">
    <property type="entry name" value="GntR"/>
    <property type="match status" value="1"/>
</dbReference>
<dbReference type="GO" id="GO:0003700">
    <property type="term" value="F:DNA-binding transcription factor activity"/>
    <property type="evidence" value="ECO:0007669"/>
    <property type="project" value="InterPro"/>
</dbReference>
<accession>A0A6I4TXI3</accession>
<dbReference type="Pfam" id="PF07702">
    <property type="entry name" value="UTRA"/>
    <property type="match status" value="1"/>
</dbReference>
<dbReference type="SUPFAM" id="SSF46785">
    <property type="entry name" value="Winged helix' DNA-binding domain"/>
    <property type="match status" value="1"/>
</dbReference>
<evidence type="ECO:0000256" key="3">
    <source>
        <dbReference type="ARBA" id="ARBA00023163"/>
    </source>
</evidence>
<dbReference type="EMBL" id="WTYJ01000002">
    <property type="protein sequence ID" value="MXO99940.1"/>
    <property type="molecule type" value="Genomic_DNA"/>
</dbReference>
<dbReference type="Proteomes" id="UP000469430">
    <property type="component" value="Unassembled WGS sequence"/>
</dbReference>
<dbReference type="Gene3D" id="1.10.10.10">
    <property type="entry name" value="Winged helix-like DNA-binding domain superfamily/Winged helix DNA-binding domain"/>
    <property type="match status" value="1"/>
</dbReference>
<dbReference type="PANTHER" id="PTHR44846:SF1">
    <property type="entry name" value="MANNOSYL-D-GLYCERATE TRANSPORT_METABOLISM SYSTEM REPRESSOR MNGR-RELATED"/>
    <property type="match status" value="1"/>
</dbReference>
<dbReference type="InterPro" id="IPR036390">
    <property type="entry name" value="WH_DNA-bd_sf"/>
</dbReference>
<dbReference type="PRINTS" id="PR00035">
    <property type="entry name" value="HTHGNTR"/>
</dbReference>
<protein>
    <submittedName>
        <fullName evidence="5">UTRA domain-containing protein</fullName>
    </submittedName>
</protein>
<dbReference type="Gene3D" id="3.40.1410.10">
    <property type="entry name" value="Chorismate lyase-like"/>
    <property type="match status" value="1"/>
</dbReference>
<dbReference type="InterPro" id="IPR036388">
    <property type="entry name" value="WH-like_DNA-bd_sf"/>
</dbReference>
<dbReference type="GO" id="GO:0045892">
    <property type="term" value="P:negative regulation of DNA-templated transcription"/>
    <property type="evidence" value="ECO:0007669"/>
    <property type="project" value="TreeGrafter"/>
</dbReference>
<dbReference type="OrthoDB" id="9028214at2"/>
<evidence type="ECO:0000313" key="5">
    <source>
        <dbReference type="EMBL" id="MXO99940.1"/>
    </source>
</evidence>
<dbReference type="PROSITE" id="PS50949">
    <property type="entry name" value="HTH_GNTR"/>
    <property type="match status" value="1"/>
</dbReference>
<dbReference type="SMART" id="SM00866">
    <property type="entry name" value="UTRA"/>
    <property type="match status" value="1"/>
</dbReference>
<dbReference type="SMART" id="SM00345">
    <property type="entry name" value="HTH_GNTR"/>
    <property type="match status" value="1"/>
</dbReference>
<dbReference type="InterPro" id="IPR028978">
    <property type="entry name" value="Chorismate_lyase_/UTRA_dom_sf"/>
</dbReference>
<dbReference type="InterPro" id="IPR050679">
    <property type="entry name" value="Bact_HTH_transcr_reg"/>
</dbReference>
<gene>
    <name evidence="5" type="ORF">GRI97_13180</name>
</gene>
<dbReference type="PANTHER" id="PTHR44846">
    <property type="entry name" value="MANNOSYL-D-GLYCERATE TRANSPORT/METABOLISM SYSTEM REPRESSOR MNGR-RELATED"/>
    <property type="match status" value="1"/>
</dbReference>
<evidence type="ECO:0000256" key="1">
    <source>
        <dbReference type="ARBA" id="ARBA00023015"/>
    </source>
</evidence>
<keyword evidence="6" id="KW-1185">Reference proteome</keyword>
<evidence type="ECO:0000256" key="2">
    <source>
        <dbReference type="ARBA" id="ARBA00023125"/>
    </source>
</evidence>
<dbReference type="InterPro" id="IPR011663">
    <property type="entry name" value="UTRA"/>
</dbReference>
<comment type="caution">
    <text evidence="5">The sequence shown here is derived from an EMBL/GenBank/DDBJ whole genome shotgun (WGS) entry which is preliminary data.</text>
</comment>
<dbReference type="SUPFAM" id="SSF64288">
    <property type="entry name" value="Chorismate lyase-like"/>
    <property type="match status" value="1"/>
</dbReference>
<reference evidence="5 6" key="1">
    <citation type="submission" date="2019-12" db="EMBL/GenBank/DDBJ databases">
        <title>Genomic-based taxomic classification of the family Erythrobacteraceae.</title>
        <authorList>
            <person name="Xu L."/>
        </authorList>
    </citation>
    <scope>NUCLEOTIDE SEQUENCE [LARGE SCALE GENOMIC DNA]</scope>
    <source>
        <strain evidence="5 6">S36</strain>
    </source>
</reference>
<keyword evidence="1" id="KW-0805">Transcription regulation</keyword>
<organism evidence="5 6">
    <name type="scientific">Croceibacterium xixiisoli</name>
    <dbReference type="NCBI Taxonomy" id="1476466"/>
    <lineage>
        <taxon>Bacteria</taxon>
        <taxon>Pseudomonadati</taxon>
        <taxon>Pseudomonadota</taxon>
        <taxon>Alphaproteobacteria</taxon>
        <taxon>Sphingomonadales</taxon>
        <taxon>Erythrobacteraceae</taxon>
        <taxon>Croceibacterium</taxon>
    </lineage>
</organism>
<dbReference type="AlphaFoldDB" id="A0A6I4TXI3"/>
<dbReference type="CDD" id="cd07377">
    <property type="entry name" value="WHTH_GntR"/>
    <property type="match status" value="1"/>
</dbReference>
<evidence type="ECO:0000313" key="6">
    <source>
        <dbReference type="Proteomes" id="UP000469430"/>
    </source>
</evidence>
<sequence length="242" mass="27303">MLKLDFVGNEPLYVQITRHLQSLIQSGELPEGSTLPSERRLAEMVGVSRITAQHSYNELRRRGVISSHGRRGSIVRRPENRILSPMNQLRGFTQEMVELGKTPSSRVVKREVTRNHQVATIFGLPSTTPLLYLERIRYADDVPLSNEKAWYNLSVAPELAEAEVTGSVYEQLARLGHPLSYCDQVIDAILPGNDDCAIFGIDPSAPCILIKRQSFSHAEQMLEYVEGTFRGDVYSYRMTLQV</sequence>